<name>A0A2G9RAX6_AQUCT</name>
<organism evidence="1 2">
    <name type="scientific">Aquarana catesbeiana</name>
    <name type="common">American bullfrog</name>
    <name type="synonym">Rana catesbeiana</name>
    <dbReference type="NCBI Taxonomy" id="8400"/>
    <lineage>
        <taxon>Eukaryota</taxon>
        <taxon>Metazoa</taxon>
        <taxon>Chordata</taxon>
        <taxon>Craniata</taxon>
        <taxon>Vertebrata</taxon>
        <taxon>Euteleostomi</taxon>
        <taxon>Amphibia</taxon>
        <taxon>Batrachia</taxon>
        <taxon>Anura</taxon>
        <taxon>Neobatrachia</taxon>
        <taxon>Ranoidea</taxon>
        <taxon>Ranidae</taxon>
        <taxon>Aquarana</taxon>
    </lineage>
</organism>
<accession>A0A2G9RAX6</accession>
<proteinExistence type="predicted"/>
<dbReference type="AlphaFoldDB" id="A0A2G9RAX6"/>
<dbReference type="EMBL" id="KV956205">
    <property type="protein sequence ID" value="PIO25027.1"/>
    <property type="molecule type" value="Genomic_DNA"/>
</dbReference>
<dbReference type="PANTHER" id="PTHR15976:SF14">
    <property type="entry name" value="CONSTITUTIVE COACTIVATOR OF PPAR-GAMMA-LIKE PROTEIN 1"/>
    <property type="match status" value="1"/>
</dbReference>
<protein>
    <submittedName>
        <fullName evidence="1">Uncharacterized protein</fullName>
    </submittedName>
</protein>
<evidence type="ECO:0000313" key="2">
    <source>
        <dbReference type="Proteomes" id="UP000228934"/>
    </source>
</evidence>
<dbReference type="InterPro" id="IPR026784">
    <property type="entry name" value="Coact_PPARg"/>
</dbReference>
<dbReference type="Proteomes" id="UP000228934">
    <property type="component" value="Unassembled WGS sequence"/>
</dbReference>
<evidence type="ECO:0000313" key="1">
    <source>
        <dbReference type="EMBL" id="PIO25027.1"/>
    </source>
</evidence>
<dbReference type="GO" id="GO:0005634">
    <property type="term" value="C:nucleus"/>
    <property type="evidence" value="ECO:0007669"/>
    <property type="project" value="TreeGrafter"/>
</dbReference>
<dbReference type="OrthoDB" id="10061469at2759"/>
<sequence>MAAVRAHQLVLPPCDVVIKAVADYVRNIKNTDDLDAISSDVFQHSQSRTDDKVSRFKRAVAYYRATNKPLPYPPAPYLG</sequence>
<gene>
    <name evidence="1" type="ORF">AB205_0137500</name>
</gene>
<reference evidence="2" key="1">
    <citation type="journal article" date="2017" name="Nat. Commun.">
        <title>The North American bullfrog draft genome provides insight into hormonal regulation of long noncoding RNA.</title>
        <authorList>
            <person name="Hammond S.A."/>
            <person name="Warren R.L."/>
            <person name="Vandervalk B.P."/>
            <person name="Kucuk E."/>
            <person name="Khan H."/>
            <person name="Gibb E.A."/>
            <person name="Pandoh P."/>
            <person name="Kirk H."/>
            <person name="Zhao Y."/>
            <person name="Jones M."/>
            <person name="Mungall A.J."/>
            <person name="Coope R."/>
            <person name="Pleasance S."/>
            <person name="Moore R.A."/>
            <person name="Holt R.A."/>
            <person name="Round J.M."/>
            <person name="Ohora S."/>
            <person name="Walle B.V."/>
            <person name="Veldhoen N."/>
            <person name="Helbing C.C."/>
            <person name="Birol I."/>
        </authorList>
    </citation>
    <scope>NUCLEOTIDE SEQUENCE [LARGE SCALE GENOMIC DNA]</scope>
</reference>
<dbReference type="PANTHER" id="PTHR15976">
    <property type="entry name" value="CONSTITUTIVE COACTIVATOR OF PEROXISOME PROLIFERATOR-ACTIVATED RECEPTOR GAMMA"/>
    <property type="match status" value="1"/>
</dbReference>
<keyword evidence="2" id="KW-1185">Reference proteome</keyword>